<proteinExistence type="predicted"/>
<name>A0A0B0H6Z5_SOVGS</name>
<keyword evidence="2" id="KW-1185">Reference proteome</keyword>
<sequence>MNLFSRQSQSKRTATAWLLIGVLMLQPVITFFASPAFMNDSDGRMVVVCTLYGLEEIYVEDGMLISEAESDYCPAVELMQISGSAYQPKPPMVAATLFHSIGSVDQTSTHQHHSLHYSAYHTRAPPLA</sequence>
<organism evidence="1 2">
    <name type="scientific">Solemya velum gill symbiont</name>
    <dbReference type="NCBI Taxonomy" id="2340"/>
    <lineage>
        <taxon>Bacteria</taxon>
        <taxon>Pseudomonadati</taxon>
        <taxon>Pseudomonadota</taxon>
        <taxon>Gammaproteobacteria</taxon>
        <taxon>sulfur-oxidizing symbionts</taxon>
    </lineage>
</organism>
<dbReference type="OrthoDB" id="7089199at2"/>
<reference evidence="1 2" key="1">
    <citation type="journal article" date="2014" name="BMC Genomics">
        <title>The genome of the intracellular bacterium of the coastal bivalve, Solemya velum: a blueprint for thriving in and out of symbiosis.</title>
        <authorList>
            <person name="Dmytrenko O."/>
            <person name="Russell S.L."/>
            <person name="Loo W.T."/>
            <person name="Fontanez K.M."/>
            <person name="Liao L."/>
            <person name="Roeselers G."/>
            <person name="Sharma R."/>
            <person name="Stewart F.J."/>
            <person name="Newton I.L."/>
            <person name="Woyke T."/>
            <person name="Wu D."/>
            <person name="Lang J.M."/>
            <person name="Eisen J.A."/>
            <person name="Cavanaugh C.M."/>
        </authorList>
    </citation>
    <scope>NUCLEOTIDE SEQUENCE [LARGE SCALE GENOMIC DNA]</scope>
    <source>
        <strain evidence="1 2">WH</strain>
    </source>
</reference>
<dbReference type="AlphaFoldDB" id="A0A0B0H6Z5"/>
<gene>
    <name evidence="1" type="ORF">JV46_08390</name>
</gene>
<evidence type="ECO:0000313" key="1">
    <source>
        <dbReference type="EMBL" id="KHF24850.1"/>
    </source>
</evidence>
<dbReference type="EMBL" id="JRAA01000002">
    <property type="protein sequence ID" value="KHF24850.1"/>
    <property type="molecule type" value="Genomic_DNA"/>
</dbReference>
<comment type="caution">
    <text evidence="1">The sequence shown here is derived from an EMBL/GenBank/DDBJ whole genome shotgun (WGS) entry which is preliminary data.</text>
</comment>
<dbReference type="Proteomes" id="UP000030856">
    <property type="component" value="Unassembled WGS sequence"/>
</dbReference>
<dbReference type="RefSeq" id="WP_043117077.1">
    <property type="nucleotide sequence ID" value="NZ_JRAA01000002.1"/>
</dbReference>
<protein>
    <submittedName>
        <fullName evidence="1">Uncharacterized protein</fullName>
    </submittedName>
</protein>
<evidence type="ECO:0000313" key="2">
    <source>
        <dbReference type="Proteomes" id="UP000030856"/>
    </source>
</evidence>
<accession>A0A0B0H6Z5</accession>
<dbReference type="STRING" id="2340.JV46_08390"/>